<gene>
    <name evidence="3" type="ORF">LUZ61_008396</name>
</gene>
<proteinExistence type="predicted"/>
<keyword evidence="2" id="KW-0812">Transmembrane</keyword>
<dbReference type="PANTHER" id="PTHR32278">
    <property type="entry name" value="F-BOX DOMAIN-CONTAINING PROTEIN"/>
    <property type="match status" value="1"/>
</dbReference>
<evidence type="ECO:0000313" key="4">
    <source>
        <dbReference type="Proteomes" id="UP001210211"/>
    </source>
</evidence>
<feature type="compositionally biased region" description="Basic and acidic residues" evidence="1">
    <location>
        <begin position="58"/>
        <end position="67"/>
    </location>
</feature>
<sequence>MRRIWPYVAGVVFTAIAGAIATCLVKLFWEQISTWLLNYFQSNRRRPPARTLLPVRTGDPENGERSDQPTVQNTSGGNAGDIMIFARDLQIEHSDNPKFPEVEEIVELVQDYWLEINARINLNQLSPGTNYAAYLIFKTTARSEGLSTEQNASVSLDRFRKLVCLKPSVEKPPNEGTRLPVERPDGWMELELGRLCCNESTDQEAVVCLMETDDYNKKTGLIVLGVQVRPI</sequence>
<dbReference type="PANTHER" id="PTHR32278:SF111">
    <property type="entry name" value="F-BOX PROTEIN PP2-B12-RELATED"/>
    <property type="match status" value="1"/>
</dbReference>
<accession>A0AAD5ZVB2</accession>
<evidence type="ECO:0000313" key="3">
    <source>
        <dbReference type="EMBL" id="KAJ3704691.1"/>
    </source>
</evidence>
<name>A0AAD5ZVB2_9POAL</name>
<dbReference type="Proteomes" id="UP001210211">
    <property type="component" value="Unassembled WGS sequence"/>
</dbReference>
<feature type="region of interest" description="Disordered" evidence="1">
    <location>
        <begin position="50"/>
        <end position="77"/>
    </location>
</feature>
<keyword evidence="2" id="KW-1133">Transmembrane helix</keyword>
<keyword evidence="4" id="KW-1185">Reference proteome</keyword>
<keyword evidence="2" id="KW-0472">Membrane</keyword>
<feature type="transmembrane region" description="Helical" evidence="2">
    <location>
        <begin position="7"/>
        <end position="29"/>
    </location>
</feature>
<reference evidence="3 4" key="1">
    <citation type="journal article" date="2022" name="Cell">
        <title>Repeat-based holocentromeres influence genome architecture and karyotype evolution.</title>
        <authorList>
            <person name="Hofstatter P.G."/>
            <person name="Thangavel G."/>
            <person name="Lux T."/>
            <person name="Neumann P."/>
            <person name="Vondrak T."/>
            <person name="Novak P."/>
            <person name="Zhang M."/>
            <person name="Costa L."/>
            <person name="Castellani M."/>
            <person name="Scott A."/>
            <person name="Toegelov H."/>
            <person name="Fuchs J."/>
            <person name="Mata-Sucre Y."/>
            <person name="Dias Y."/>
            <person name="Vanzela A.L.L."/>
            <person name="Huettel B."/>
            <person name="Almeida C.C.S."/>
            <person name="Simkova H."/>
            <person name="Souza G."/>
            <person name="Pedrosa-Harand A."/>
            <person name="Macas J."/>
            <person name="Mayer K.F.X."/>
            <person name="Houben A."/>
            <person name="Marques A."/>
        </authorList>
    </citation>
    <scope>NUCLEOTIDE SEQUENCE [LARGE SCALE GENOMIC DNA]</scope>
    <source>
        <strain evidence="3">RhyTen1mFocal</strain>
    </source>
</reference>
<dbReference type="Pfam" id="PF14299">
    <property type="entry name" value="PP2"/>
    <property type="match status" value="1"/>
</dbReference>
<dbReference type="InterPro" id="IPR025886">
    <property type="entry name" value="PP2-like"/>
</dbReference>
<organism evidence="3 4">
    <name type="scientific">Rhynchospora tenuis</name>
    <dbReference type="NCBI Taxonomy" id="198213"/>
    <lineage>
        <taxon>Eukaryota</taxon>
        <taxon>Viridiplantae</taxon>
        <taxon>Streptophyta</taxon>
        <taxon>Embryophyta</taxon>
        <taxon>Tracheophyta</taxon>
        <taxon>Spermatophyta</taxon>
        <taxon>Magnoliopsida</taxon>
        <taxon>Liliopsida</taxon>
        <taxon>Poales</taxon>
        <taxon>Cyperaceae</taxon>
        <taxon>Cyperoideae</taxon>
        <taxon>Rhynchosporeae</taxon>
        <taxon>Rhynchospora</taxon>
    </lineage>
</organism>
<comment type="caution">
    <text evidence="3">The sequence shown here is derived from an EMBL/GenBank/DDBJ whole genome shotgun (WGS) entry which is preliminary data.</text>
</comment>
<evidence type="ECO:0000256" key="2">
    <source>
        <dbReference type="SAM" id="Phobius"/>
    </source>
</evidence>
<protein>
    <submittedName>
        <fullName evidence="3">Uncharacterized protein</fullName>
    </submittedName>
</protein>
<evidence type="ECO:0000256" key="1">
    <source>
        <dbReference type="SAM" id="MobiDB-lite"/>
    </source>
</evidence>
<dbReference type="AlphaFoldDB" id="A0AAD5ZVB2"/>
<dbReference type="EMBL" id="JAMRDG010000001">
    <property type="protein sequence ID" value="KAJ3704691.1"/>
    <property type="molecule type" value="Genomic_DNA"/>
</dbReference>